<comment type="caution">
    <text evidence="1">The sequence shown here is derived from an EMBL/GenBank/DDBJ whole genome shotgun (WGS) entry which is preliminary data.</text>
</comment>
<evidence type="ECO:0000313" key="1">
    <source>
        <dbReference type="EMBL" id="KAJ8107263.1"/>
    </source>
</evidence>
<protein>
    <submittedName>
        <fullName evidence="1">Uncharacterized protein</fullName>
    </submittedName>
</protein>
<organism evidence="1 2">
    <name type="scientific">Nemania bipapillata</name>
    <dbReference type="NCBI Taxonomy" id="110536"/>
    <lineage>
        <taxon>Eukaryota</taxon>
        <taxon>Fungi</taxon>
        <taxon>Dikarya</taxon>
        <taxon>Ascomycota</taxon>
        <taxon>Pezizomycotina</taxon>
        <taxon>Sordariomycetes</taxon>
        <taxon>Xylariomycetidae</taxon>
        <taxon>Xylariales</taxon>
        <taxon>Xylariaceae</taxon>
        <taxon>Nemania</taxon>
    </lineage>
</organism>
<accession>A0ACC2HX08</accession>
<reference evidence="1" key="1">
    <citation type="submission" date="2022-11" db="EMBL/GenBank/DDBJ databases">
        <title>Genome Sequence of Nemania bipapillata.</title>
        <authorList>
            <person name="Buettner E."/>
        </authorList>
    </citation>
    <scope>NUCLEOTIDE SEQUENCE</scope>
    <source>
        <strain evidence="1">CP14</strain>
    </source>
</reference>
<gene>
    <name evidence="1" type="ORF">ONZ43_g6787</name>
</gene>
<sequence length="190" mass="21245">MKLKLFQHEFCAPQSLNPQIDEVATSRGLCRILHGFLPEPNSHPTGVKMAETQRLNREKIMKEGQTKNKGKGKANRKPTKSQPKALGQPEEVDEEAAMTTGPGPIVLYEPQTRVTAVAWNPNIEFSWWAAVSMGSGLVRIMDLGAEPQVKRSDKDISEQDDENEDDPNIDVTDEDNNEEEDGDIEMNLMD</sequence>
<proteinExistence type="predicted"/>
<name>A0ACC2HX08_9PEZI</name>
<evidence type="ECO:0000313" key="2">
    <source>
        <dbReference type="Proteomes" id="UP001153334"/>
    </source>
</evidence>
<dbReference type="EMBL" id="JAPESX010002580">
    <property type="protein sequence ID" value="KAJ8107263.1"/>
    <property type="molecule type" value="Genomic_DNA"/>
</dbReference>
<keyword evidence="2" id="KW-1185">Reference proteome</keyword>
<dbReference type="Proteomes" id="UP001153334">
    <property type="component" value="Unassembled WGS sequence"/>
</dbReference>